<gene>
    <name evidence="1" type="ORF">KFK09_010778</name>
</gene>
<comment type="caution">
    <text evidence="1">The sequence shown here is derived from an EMBL/GenBank/DDBJ whole genome shotgun (WGS) entry which is preliminary data.</text>
</comment>
<dbReference type="EMBL" id="JAGYWB010000009">
    <property type="protein sequence ID" value="KAI0510178.1"/>
    <property type="molecule type" value="Genomic_DNA"/>
</dbReference>
<dbReference type="Proteomes" id="UP000829196">
    <property type="component" value="Unassembled WGS sequence"/>
</dbReference>
<dbReference type="AlphaFoldDB" id="A0A8T3BGK6"/>
<name>A0A8T3BGK6_DENNO</name>
<proteinExistence type="predicted"/>
<sequence length="105" mass="11208">MLDFYQQILGDTVEGSNAGNNGNKKKFITNNITRKQIWKHGACLQTTGLDCGAGKMTIHGRQKVGRQLEEAAKAKGAQARISGGHSQRNVAGISALIVCKGGRID</sequence>
<protein>
    <submittedName>
        <fullName evidence="1">Uncharacterized protein</fullName>
    </submittedName>
</protein>
<keyword evidence="2" id="KW-1185">Reference proteome</keyword>
<organism evidence="1 2">
    <name type="scientific">Dendrobium nobile</name>
    <name type="common">Orchid</name>
    <dbReference type="NCBI Taxonomy" id="94219"/>
    <lineage>
        <taxon>Eukaryota</taxon>
        <taxon>Viridiplantae</taxon>
        <taxon>Streptophyta</taxon>
        <taxon>Embryophyta</taxon>
        <taxon>Tracheophyta</taxon>
        <taxon>Spermatophyta</taxon>
        <taxon>Magnoliopsida</taxon>
        <taxon>Liliopsida</taxon>
        <taxon>Asparagales</taxon>
        <taxon>Orchidaceae</taxon>
        <taxon>Epidendroideae</taxon>
        <taxon>Malaxideae</taxon>
        <taxon>Dendrobiinae</taxon>
        <taxon>Dendrobium</taxon>
    </lineage>
</organism>
<accession>A0A8T3BGK6</accession>
<evidence type="ECO:0000313" key="2">
    <source>
        <dbReference type="Proteomes" id="UP000829196"/>
    </source>
</evidence>
<evidence type="ECO:0000313" key="1">
    <source>
        <dbReference type="EMBL" id="KAI0510178.1"/>
    </source>
</evidence>
<reference evidence="1" key="1">
    <citation type="journal article" date="2022" name="Front. Genet.">
        <title>Chromosome-Scale Assembly of the Dendrobium nobile Genome Provides Insights Into the Molecular Mechanism of the Biosynthesis of the Medicinal Active Ingredient of Dendrobium.</title>
        <authorList>
            <person name="Xu Q."/>
            <person name="Niu S.-C."/>
            <person name="Li K.-L."/>
            <person name="Zheng P.-J."/>
            <person name="Zhang X.-J."/>
            <person name="Jia Y."/>
            <person name="Liu Y."/>
            <person name="Niu Y.-X."/>
            <person name="Yu L.-H."/>
            <person name="Chen D.-F."/>
            <person name="Zhang G.-Q."/>
        </authorList>
    </citation>
    <scope>NUCLEOTIDE SEQUENCE</scope>
    <source>
        <tissue evidence="1">Leaf</tissue>
    </source>
</reference>